<evidence type="ECO:0000256" key="5">
    <source>
        <dbReference type="ARBA" id="ARBA00022989"/>
    </source>
</evidence>
<comment type="subcellular location">
    <subcellularLocation>
        <location evidence="1">Cell membrane</location>
        <topology evidence="1">Multi-pass membrane protein</topology>
    </subcellularLocation>
</comment>
<feature type="transmembrane region" description="Helical" evidence="7">
    <location>
        <begin position="318"/>
        <end position="337"/>
    </location>
</feature>
<protein>
    <submittedName>
        <fullName evidence="9">DHA2 family efflux MFS transporter permease subunit</fullName>
    </submittedName>
</protein>
<evidence type="ECO:0000256" key="1">
    <source>
        <dbReference type="ARBA" id="ARBA00004651"/>
    </source>
</evidence>
<dbReference type="Proteomes" id="UP001059836">
    <property type="component" value="Chromosome"/>
</dbReference>
<keyword evidence="2" id="KW-0813">Transport</keyword>
<keyword evidence="4 7" id="KW-0812">Transmembrane</keyword>
<dbReference type="PROSITE" id="PS50850">
    <property type="entry name" value="MFS"/>
    <property type="match status" value="1"/>
</dbReference>
<evidence type="ECO:0000313" key="10">
    <source>
        <dbReference type="Proteomes" id="UP001059836"/>
    </source>
</evidence>
<evidence type="ECO:0000256" key="2">
    <source>
        <dbReference type="ARBA" id="ARBA00022448"/>
    </source>
</evidence>
<sequence length="546" mass="56862">MSSPTAAAEASPTTAMTHREVLEAMTGLLAGLFTALLSSTIVATALPTIVGDLEGTQTQYAWVVTVALLANAASTPIWGKLSDLFNKKLLVQTALVVFVVGSAVAGVAHNMELLLVGRVIQGLGMGGLTALVVAIIGSIVAPRERGRYSGYMGAVMALAMAGGPVLGGVIADSPLGWRWCFYVCIPLAVIALVVLQRTLHLETQRKENVRIDWLGAALMTAGVSILLIWVSFAGKDDYYDWISTESALYVIGGVALLALTVFVESRVKDPIIPLKIVTERTTALAIIASIMVGLALFGAITFLGQYFQTARHYSPTEAGLLTIPLVAGMLTGTLVSGQMITRFGKWKPFIIGGSILLTGGLLLLGTIDHATNIVLISVYMFIMGLGTGSLLQNLVLAVQNTVSVEDIGAASSNVAFFRTFGGAIGVSVLGSVLATHVADLSKSGLAKLGVDTTRQSGGGSLDLDALPEPVAEVIRHAYGDATATIFLIGAACAAVAIVAILFIPNRPLRKTIDIETPAVAAEVVEVATEITGADTETDEQSRSTAG</sequence>
<dbReference type="Gene3D" id="1.20.1250.20">
    <property type="entry name" value="MFS general substrate transporter like domains"/>
    <property type="match status" value="1"/>
</dbReference>
<dbReference type="InterPro" id="IPR004638">
    <property type="entry name" value="EmrB-like"/>
</dbReference>
<feature type="transmembrane region" description="Helical" evidence="7">
    <location>
        <begin position="246"/>
        <end position="263"/>
    </location>
</feature>
<dbReference type="Gene3D" id="1.20.1720.10">
    <property type="entry name" value="Multidrug resistance protein D"/>
    <property type="match status" value="1"/>
</dbReference>
<feature type="transmembrane region" description="Helical" evidence="7">
    <location>
        <begin position="349"/>
        <end position="367"/>
    </location>
</feature>
<feature type="transmembrane region" description="Helical" evidence="7">
    <location>
        <begin position="416"/>
        <end position="438"/>
    </location>
</feature>
<dbReference type="Pfam" id="PF07690">
    <property type="entry name" value="MFS_1"/>
    <property type="match status" value="1"/>
</dbReference>
<gene>
    <name evidence="9" type="ORF">GII31_17220</name>
</gene>
<dbReference type="CDD" id="cd17502">
    <property type="entry name" value="MFS_Azr1_MDR_like"/>
    <property type="match status" value="1"/>
</dbReference>
<feature type="transmembrane region" description="Helical" evidence="7">
    <location>
        <begin position="176"/>
        <end position="195"/>
    </location>
</feature>
<dbReference type="InterPro" id="IPR011701">
    <property type="entry name" value="MFS"/>
</dbReference>
<feature type="transmembrane region" description="Helical" evidence="7">
    <location>
        <begin position="59"/>
        <end position="77"/>
    </location>
</feature>
<dbReference type="RefSeq" id="WP_213244613.1">
    <property type="nucleotide sequence ID" value="NZ_CP045806.1"/>
</dbReference>
<feature type="transmembrane region" description="Helical" evidence="7">
    <location>
        <begin position="148"/>
        <end position="170"/>
    </location>
</feature>
<dbReference type="PANTHER" id="PTHR23501:SF197">
    <property type="entry name" value="COMD"/>
    <property type="match status" value="1"/>
</dbReference>
<dbReference type="NCBIfam" id="TIGR00711">
    <property type="entry name" value="efflux_EmrB"/>
    <property type="match status" value="1"/>
</dbReference>
<dbReference type="InterPro" id="IPR020846">
    <property type="entry name" value="MFS_dom"/>
</dbReference>
<dbReference type="InterPro" id="IPR036259">
    <property type="entry name" value="MFS_trans_sf"/>
</dbReference>
<feature type="transmembrane region" description="Helical" evidence="7">
    <location>
        <begin position="89"/>
        <end position="108"/>
    </location>
</feature>
<evidence type="ECO:0000313" key="9">
    <source>
        <dbReference type="EMBL" id="QHN36358.1"/>
    </source>
</evidence>
<keyword evidence="3" id="KW-1003">Cell membrane</keyword>
<dbReference type="PRINTS" id="PR01036">
    <property type="entry name" value="TCRTETB"/>
</dbReference>
<organism evidence="9 10">
    <name type="scientific">Gordonia pseudamarae</name>
    <dbReference type="NCBI Taxonomy" id="2831662"/>
    <lineage>
        <taxon>Bacteria</taxon>
        <taxon>Bacillati</taxon>
        <taxon>Actinomycetota</taxon>
        <taxon>Actinomycetes</taxon>
        <taxon>Mycobacteriales</taxon>
        <taxon>Gordoniaceae</taxon>
        <taxon>Gordonia</taxon>
    </lineage>
</organism>
<keyword evidence="5 7" id="KW-1133">Transmembrane helix</keyword>
<name>A0ABX6IMC8_9ACTN</name>
<feature type="transmembrane region" description="Helical" evidence="7">
    <location>
        <begin position="483"/>
        <end position="503"/>
    </location>
</feature>
<dbReference type="PANTHER" id="PTHR23501">
    <property type="entry name" value="MAJOR FACILITATOR SUPERFAMILY"/>
    <property type="match status" value="1"/>
</dbReference>
<evidence type="ECO:0000256" key="6">
    <source>
        <dbReference type="ARBA" id="ARBA00023136"/>
    </source>
</evidence>
<dbReference type="EMBL" id="CP045809">
    <property type="protein sequence ID" value="QHN36358.1"/>
    <property type="molecule type" value="Genomic_DNA"/>
</dbReference>
<evidence type="ECO:0000259" key="8">
    <source>
        <dbReference type="PROSITE" id="PS50850"/>
    </source>
</evidence>
<feature type="transmembrane region" description="Helical" evidence="7">
    <location>
        <begin position="284"/>
        <end position="306"/>
    </location>
</feature>
<evidence type="ECO:0000256" key="3">
    <source>
        <dbReference type="ARBA" id="ARBA00022475"/>
    </source>
</evidence>
<reference evidence="9" key="1">
    <citation type="journal article" date="2021" name="Nat. Microbiol.">
        <title>Cocultivation of an ultrasmall environmental parasitic bacterium with lytic ability against bacteria associated with wastewater foams.</title>
        <authorList>
            <person name="Batinovic S."/>
            <person name="Rose J.J.A."/>
            <person name="Ratcliffe J."/>
            <person name="Seviour R.J."/>
            <person name="Petrovski S."/>
        </authorList>
    </citation>
    <scope>NUCLEOTIDE SEQUENCE</scope>
    <source>
        <strain evidence="9">CON9</strain>
    </source>
</reference>
<evidence type="ECO:0000256" key="4">
    <source>
        <dbReference type="ARBA" id="ARBA00022692"/>
    </source>
</evidence>
<dbReference type="SUPFAM" id="SSF103473">
    <property type="entry name" value="MFS general substrate transporter"/>
    <property type="match status" value="1"/>
</dbReference>
<feature type="domain" description="Major facilitator superfamily (MFS) profile" evidence="8">
    <location>
        <begin position="24"/>
        <end position="508"/>
    </location>
</feature>
<keyword evidence="10" id="KW-1185">Reference proteome</keyword>
<feature type="transmembrane region" description="Helical" evidence="7">
    <location>
        <begin position="120"/>
        <end position="141"/>
    </location>
</feature>
<keyword evidence="6 7" id="KW-0472">Membrane</keyword>
<feature type="transmembrane region" description="Helical" evidence="7">
    <location>
        <begin position="216"/>
        <end position="234"/>
    </location>
</feature>
<accession>A0ABX6IMC8</accession>
<proteinExistence type="predicted"/>
<evidence type="ECO:0000256" key="7">
    <source>
        <dbReference type="SAM" id="Phobius"/>
    </source>
</evidence>
<feature type="transmembrane region" description="Helical" evidence="7">
    <location>
        <begin position="21"/>
        <end position="47"/>
    </location>
</feature>
<feature type="transmembrane region" description="Helical" evidence="7">
    <location>
        <begin position="373"/>
        <end position="396"/>
    </location>
</feature>